<comment type="caution">
    <text evidence="2">The sequence shown here is derived from an EMBL/GenBank/DDBJ whole genome shotgun (WGS) entry which is preliminary data.</text>
</comment>
<reference evidence="2 3" key="1">
    <citation type="submission" date="2014-06" db="EMBL/GenBank/DDBJ databases">
        <title>Whole Genome Sequences of Three Symbiotic Endozoicomonas Bacteria.</title>
        <authorList>
            <person name="Neave M.J."/>
            <person name="Apprill A."/>
            <person name="Voolstra C.R."/>
        </authorList>
    </citation>
    <scope>NUCLEOTIDE SEQUENCE [LARGE SCALE GENOMIC DNA]</scope>
    <source>
        <strain evidence="2 3">DSM 25634</strain>
    </source>
</reference>
<evidence type="ECO:0000259" key="1">
    <source>
        <dbReference type="SMART" id="SM00481"/>
    </source>
</evidence>
<dbReference type="Gene3D" id="1.10.150.650">
    <property type="match status" value="1"/>
</dbReference>
<organism evidence="2 3">
    <name type="scientific">Endozoicomonas numazuensis</name>
    <dbReference type="NCBI Taxonomy" id="1137799"/>
    <lineage>
        <taxon>Bacteria</taxon>
        <taxon>Pseudomonadati</taxon>
        <taxon>Pseudomonadota</taxon>
        <taxon>Gammaproteobacteria</taxon>
        <taxon>Oceanospirillales</taxon>
        <taxon>Endozoicomonadaceae</taxon>
        <taxon>Endozoicomonas</taxon>
    </lineage>
</organism>
<dbReference type="InterPro" id="IPR003141">
    <property type="entry name" value="Pol/His_phosphatase_N"/>
</dbReference>
<dbReference type="STRING" id="1137799.GZ78_14110"/>
<dbReference type="CDD" id="cd07438">
    <property type="entry name" value="PHP_HisPPase_AMP"/>
    <property type="match status" value="1"/>
</dbReference>
<dbReference type="PANTHER" id="PTHR42924:SF3">
    <property type="entry name" value="POLYMERASE_HISTIDINOL PHOSPHATASE N-TERMINAL DOMAIN-CONTAINING PROTEIN"/>
    <property type="match status" value="1"/>
</dbReference>
<dbReference type="SUPFAM" id="SSF89550">
    <property type="entry name" value="PHP domain-like"/>
    <property type="match status" value="1"/>
</dbReference>
<accession>A0A081NF14</accession>
<dbReference type="PANTHER" id="PTHR42924">
    <property type="entry name" value="EXONUCLEASE"/>
    <property type="match status" value="1"/>
</dbReference>
<dbReference type="Pfam" id="PF02811">
    <property type="entry name" value="PHP"/>
    <property type="match status" value="1"/>
</dbReference>
<dbReference type="InterPro" id="IPR016195">
    <property type="entry name" value="Pol/histidinol_Pase-like"/>
</dbReference>
<dbReference type="Proteomes" id="UP000028073">
    <property type="component" value="Unassembled WGS sequence"/>
</dbReference>
<dbReference type="AlphaFoldDB" id="A0A081NF14"/>
<dbReference type="InterPro" id="IPR004013">
    <property type="entry name" value="PHP_dom"/>
</dbReference>
<proteinExistence type="predicted"/>
<dbReference type="GO" id="GO:0004534">
    <property type="term" value="F:5'-3' RNA exonuclease activity"/>
    <property type="evidence" value="ECO:0007669"/>
    <property type="project" value="TreeGrafter"/>
</dbReference>
<sequence length="293" mass="32702">MNVDLHCHTTASDGSMGPLEVYERARDKGVDILAITDHDSVAAHHFLKDKKLEGPELVTGIELSTTWSAMEIHIVGLNFSLTHPDLERIVSHQCAARKQRSLLIATRLAKQLKVNISADALMDEVIDLALNRQKQSADDFLLSREDIQTGRPHFAYWLIEKGYVNEMQAAFDKHLSHQKIGNLKAFWPPMSQAVAWIRALDGTAVLAHPGKYKMTRTKLRALTNDFKLAGGHALEVSGCQQPLGQREELASLCEDFELKASRASDFHTPANPWVEMGRAPELPKGAIPVWDSW</sequence>
<evidence type="ECO:0000313" key="2">
    <source>
        <dbReference type="EMBL" id="KEQ17037.1"/>
    </source>
</evidence>
<dbReference type="EMBL" id="JOKH01000003">
    <property type="protein sequence ID" value="KEQ17037.1"/>
    <property type="molecule type" value="Genomic_DNA"/>
</dbReference>
<name>A0A081NF14_9GAMM</name>
<dbReference type="GO" id="GO:0035312">
    <property type="term" value="F:5'-3' DNA exonuclease activity"/>
    <property type="evidence" value="ECO:0007669"/>
    <property type="project" value="TreeGrafter"/>
</dbReference>
<keyword evidence="3" id="KW-1185">Reference proteome</keyword>
<protein>
    <recommendedName>
        <fullName evidence="1">Polymerase/histidinol phosphatase N-terminal domain-containing protein</fullName>
    </recommendedName>
</protein>
<gene>
    <name evidence="2" type="ORF">GZ78_14110</name>
</gene>
<dbReference type="Gene3D" id="3.20.20.140">
    <property type="entry name" value="Metal-dependent hydrolases"/>
    <property type="match status" value="1"/>
</dbReference>
<evidence type="ECO:0000313" key="3">
    <source>
        <dbReference type="Proteomes" id="UP000028073"/>
    </source>
</evidence>
<dbReference type="SMART" id="SM00481">
    <property type="entry name" value="POLIIIAc"/>
    <property type="match status" value="1"/>
</dbReference>
<feature type="domain" description="Polymerase/histidinol phosphatase N-terminal" evidence="1">
    <location>
        <begin position="3"/>
        <end position="67"/>
    </location>
</feature>
<dbReference type="InterPro" id="IPR052018">
    <property type="entry name" value="PHP_domain"/>
</dbReference>
<dbReference type="eggNOG" id="COG0613">
    <property type="taxonomic scope" value="Bacteria"/>
</dbReference>